<dbReference type="EMBL" id="SDRB02009226">
    <property type="protein sequence ID" value="THG08613.1"/>
    <property type="molecule type" value="Genomic_DNA"/>
</dbReference>
<evidence type="ECO:0000256" key="1">
    <source>
        <dbReference type="SAM" id="MobiDB-lite"/>
    </source>
</evidence>
<protein>
    <submittedName>
        <fullName evidence="2">Uncharacterized protein</fullName>
    </submittedName>
</protein>
<evidence type="ECO:0000313" key="2">
    <source>
        <dbReference type="EMBL" id="THG08613.1"/>
    </source>
</evidence>
<gene>
    <name evidence="2" type="ORF">TEA_014075</name>
</gene>
<sequence>MERMDSRGESLPTPTAPNDSSVEAPYAVDHTPFSYPLSCHPLACTPKMCDTGHDTRLVDIIHGGFEGLSMPKGTRLDHLLTDGIDVGLLKEETTCHAPVSNLSGLSLSVTLKWDSDFDDIFQRLKSQKKWSEFSDSSLKTALIWDSDFDDIFQRLKSEKKWSEFSDSSLKTALIEHFSHLHKLNDNLDISVGNMSEGDSILEAITKDYSEELSRLTKGIAETRMKNYVDHLEFKRLVNKCAAQAKALSTEFIAKASKSIDRLPNSQRLCHQLSSAEKKSTLASQEHVQAFHRREELFRASNGQIFESPHVGDPHRIRDEGVQQVWLGSQDVDVGSWWCSLLVAMMLDDVGG</sequence>
<organism evidence="2 3">
    <name type="scientific">Camellia sinensis var. sinensis</name>
    <name type="common">China tea</name>
    <dbReference type="NCBI Taxonomy" id="542762"/>
    <lineage>
        <taxon>Eukaryota</taxon>
        <taxon>Viridiplantae</taxon>
        <taxon>Streptophyta</taxon>
        <taxon>Embryophyta</taxon>
        <taxon>Tracheophyta</taxon>
        <taxon>Spermatophyta</taxon>
        <taxon>Magnoliopsida</taxon>
        <taxon>eudicotyledons</taxon>
        <taxon>Gunneridae</taxon>
        <taxon>Pentapetalae</taxon>
        <taxon>asterids</taxon>
        <taxon>Ericales</taxon>
        <taxon>Theaceae</taxon>
        <taxon>Camellia</taxon>
    </lineage>
</organism>
<accession>A0A4S4DYU3</accession>
<dbReference type="Proteomes" id="UP000306102">
    <property type="component" value="Unassembled WGS sequence"/>
</dbReference>
<name>A0A4S4DYU3_CAMSN</name>
<keyword evidence="3" id="KW-1185">Reference proteome</keyword>
<comment type="caution">
    <text evidence="2">The sequence shown here is derived from an EMBL/GenBank/DDBJ whole genome shotgun (WGS) entry which is preliminary data.</text>
</comment>
<proteinExistence type="predicted"/>
<feature type="region of interest" description="Disordered" evidence="1">
    <location>
        <begin position="1"/>
        <end position="24"/>
    </location>
</feature>
<evidence type="ECO:0000313" key="3">
    <source>
        <dbReference type="Proteomes" id="UP000306102"/>
    </source>
</evidence>
<feature type="compositionally biased region" description="Polar residues" evidence="1">
    <location>
        <begin position="12"/>
        <end position="21"/>
    </location>
</feature>
<reference evidence="2 3" key="1">
    <citation type="journal article" date="2018" name="Proc. Natl. Acad. Sci. U.S.A.">
        <title>Draft genome sequence of Camellia sinensis var. sinensis provides insights into the evolution of the tea genome and tea quality.</title>
        <authorList>
            <person name="Wei C."/>
            <person name="Yang H."/>
            <person name="Wang S."/>
            <person name="Zhao J."/>
            <person name="Liu C."/>
            <person name="Gao L."/>
            <person name="Xia E."/>
            <person name="Lu Y."/>
            <person name="Tai Y."/>
            <person name="She G."/>
            <person name="Sun J."/>
            <person name="Cao H."/>
            <person name="Tong W."/>
            <person name="Gao Q."/>
            <person name="Li Y."/>
            <person name="Deng W."/>
            <person name="Jiang X."/>
            <person name="Wang W."/>
            <person name="Chen Q."/>
            <person name="Zhang S."/>
            <person name="Li H."/>
            <person name="Wu J."/>
            <person name="Wang P."/>
            <person name="Li P."/>
            <person name="Shi C."/>
            <person name="Zheng F."/>
            <person name="Jian J."/>
            <person name="Huang B."/>
            <person name="Shan D."/>
            <person name="Shi M."/>
            <person name="Fang C."/>
            <person name="Yue Y."/>
            <person name="Li F."/>
            <person name="Li D."/>
            <person name="Wei S."/>
            <person name="Han B."/>
            <person name="Jiang C."/>
            <person name="Yin Y."/>
            <person name="Xia T."/>
            <person name="Zhang Z."/>
            <person name="Bennetzen J.L."/>
            <person name="Zhao S."/>
            <person name="Wan X."/>
        </authorList>
    </citation>
    <scope>NUCLEOTIDE SEQUENCE [LARGE SCALE GENOMIC DNA]</scope>
    <source>
        <strain evidence="3">cv. Shuchazao</strain>
        <tissue evidence="2">Leaf</tissue>
    </source>
</reference>
<dbReference type="AlphaFoldDB" id="A0A4S4DYU3"/>